<feature type="transmembrane region" description="Helical" evidence="1">
    <location>
        <begin position="58"/>
        <end position="79"/>
    </location>
</feature>
<organism evidence="2 3">
    <name type="scientific">Drosophila suzukii</name>
    <name type="common">Spotted-wing drosophila fruit fly</name>
    <dbReference type="NCBI Taxonomy" id="28584"/>
    <lineage>
        <taxon>Eukaryota</taxon>
        <taxon>Metazoa</taxon>
        <taxon>Ecdysozoa</taxon>
        <taxon>Arthropoda</taxon>
        <taxon>Hexapoda</taxon>
        <taxon>Insecta</taxon>
        <taxon>Pterygota</taxon>
        <taxon>Neoptera</taxon>
        <taxon>Endopterygota</taxon>
        <taxon>Diptera</taxon>
        <taxon>Brachycera</taxon>
        <taxon>Muscomorpha</taxon>
        <taxon>Ephydroidea</taxon>
        <taxon>Drosophilidae</taxon>
        <taxon>Drosophila</taxon>
        <taxon>Sophophora</taxon>
    </lineage>
</organism>
<accession>A0AB39Z814</accession>
<evidence type="ECO:0000313" key="2">
    <source>
        <dbReference type="Proteomes" id="UP001652628"/>
    </source>
</evidence>
<dbReference type="GeneID" id="108009778"/>
<feature type="transmembrane region" description="Helical" evidence="1">
    <location>
        <begin position="12"/>
        <end position="38"/>
    </location>
</feature>
<keyword evidence="1" id="KW-0812">Transmembrane</keyword>
<dbReference type="AlphaFoldDB" id="A0AB39Z814"/>
<proteinExistence type="predicted"/>
<dbReference type="Proteomes" id="UP001652628">
    <property type="component" value="Chromosome 2R"/>
</dbReference>
<evidence type="ECO:0000256" key="1">
    <source>
        <dbReference type="SAM" id="Phobius"/>
    </source>
</evidence>
<gene>
    <name evidence="3" type="primary">LOC108009778</name>
</gene>
<feature type="transmembrane region" description="Helical" evidence="1">
    <location>
        <begin position="86"/>
        <end position="107"/>
    </location>
</feature>
<protein>
    <submittedName>
        <fullName evidence="3">Uncharacterized protein</fullName>
    </submittedName>
</protein>
<evidence type="ECO:0000313" key="3">
    <source>
        <dbReference type="RefSeq" id="XP_016929903.2"/>
    </source>
</evidence>
<dbReference type="RefSeq" id="XP_016929903.2">
    <property type="nucleotide sequence ID" value="XM_017074414.4"/>
</dbReference>
<keyword evidence="1" id="KW-0472">Membrane</keyword>
<sequence length="157" mass="17674">MRLQKFLCCMPLKYGVISAGVTFGFVDFIIGCVGWHMIVTNEYPNYAVEFFRTMDTQICVAGFSTVAWLLMTNNILLIYATIYNKLLFVGTWLLINYLVFLCTLVTVLLDPFASLRIAYLGYCLIVVKSYYSELTVVEDSESVSSRGASDSEDESNA</sequence>
<reference evidence="3" key="1">
    <citation type="submission" date="2025-08" db="UniProtKB">
        <authorList>
            <consortium name="RefSeq"/>
        </authorList>
    </citation>
    <scope>IDENTIFICATION</scope>
</reference>
<keyword evidence="2" id="KW-1185">Reference proteome</keyword>
<name>A0AB39Z814_DROSZ</name>
<keyword evidence="1" id="KW-1133">Transmembrane helix</keyword>